<protein>
    <submittedName>
        <fullName evidence="1">Uncharacterized protein</fullName>
    </submittedName>
</protein>
<dbReference type="AlphaFoldDB" id="A0A4S8HEZ1"/>
<dbReference type="Proteomes" id="UP000306918">
    <property type="component" value="Unassembled WGS sequence"/>
</dbReference>
<name>A0A4S8HEZ1_9BACT</name>
<accession>A0A4S8HEZ1</accession>
<sequence length="79" mass="8837">MNASANKQFDAINNLIIKEGLRIKAVDFHPELDLMTIYSNTKAVLSQNISSYKLLKSAEKSQLIQYELVGDVSAFIGLY</sequence>
<evidence type="ECO:0000313" key="1">
    <source>
        <dbReference type="EMBL" id="THU33587.1"/>
    </source>
</evidence>
<dbReference type="EMBL" id="STFF01000009">
    <property type="protein sequence ID" value="THU33587.1"/>
    <property type="molecule type" value="Genomic_DNA"/>
</dbReference>
<organism evidence="1 2">
    <name type="scientific">Niastella caeni</name>
    <dbReference type="NCBI Taxonomy" id="2569763"/>
    <lineage>
        <taxon>Bacteria</taxon>
        <taxon>Pseudomonadati</taxon>
        <taxon>Bacteroidota</taxon>
        <taxon>Chitinophagia</taxon>
        <taxon>Chitinophagales</taxon>
        <taxon>Chitinophagaceae</taxon>
        <taxon>Niastella</taxon>
    </lineage>
</organism>
<proteinExistence type="predicted"/>
<reference evidence="1 2" key="1">
    <citation type="submission" date="2019-04" db="EMBL/GenBank/DDBJ databases">
        <title>Niastella caeni sp. nov., isolated from activated sludge.</title>
        <authorList>
            <person name="Sheng M."/>
        </authorList>
    </citation>
    <scope>NUCLEOTIDE SEQUENCE [LARGE SCALE GENOMIC DNA]</scope>
    <source>
        <strain evidence="1 2">HX-2-15</strain>
    </source>
</reference>
<keyword evidence="2" id="KW-1185">Reference proteome</keyword>
<dbReference type="OrthoDB" id="9807561at2"/>
<comment type="caution">
    <text evidence="1">The sequence shown here is derived from an EMBL/GenBank/DDBJ whole genome shotgun (WGS) entry which is preliminary data.</text>
</comment>
<gene>
    <name evidence="1" type="ORF">FAM09_25940</name>
</gene>
<dbReference type="RefSeq" id="WP_136580075.1">
    <property type="nucleotide sequence ID" value="NZ_STFF01000009.1"/>
</dbReference>
<evidence type="ECO:0000313" key="2">
    <source>
        <dbReference type="Proteomes" id="UP000306918"/>
    </source>
</evidence>